<gene>
    <name evidence="3" type="ORF">SAMN05444408_107105</name>
</gene>
<dbReference type="Proteomes" id="UP000184236">
    <property type="component" value="Unassembled WGS sequence"/>
</dbReference>
<evidence type="ECO:0000259" key="2">
    <source>
        <dbReference type="PROSITE" id="PS51549"/>
    </source>
</evidence>
<dbReference type="STRING" id="1302685.SAMN05444408_107105"/>
<reference evidence="4" key="1">
    <citation type="submission" date="2016-11" db="EMBL/GenBank/DDBJ databases">
        <authorList>
            <person name="Varghese N."/>
            <person name="Submissions S."/>
        </authorList>
    </citation>
    <scope>NUCLEOTIDE SEQUENCE [LARGE SCALE GENOMIC DNA]</scope>
    <source>
        <strain evidence="4">DSM 26898</strain>
    </source>
</reference>
<evidence type="ECO:0000313" key="4">
    <source>
        <dbReference type="Proteomes" id="UP000184236"/>
    </source>
</evidence>
<keyword evidence="1" id="KW-0732">Signal</keyword>
<feature type="domain" description="DM13" evidence="2">
    <location>
        <begin position="42"/>
        <end position="141"/>
    </location>
</feature>
<protein>
    <submittedName>
        <fullName evidence="3">Electron transfer DM13</fullName>
    </submittedName>
</protein>
<dbReference type="InterPro" id="IPR019545">
    <property type="entry name" value="DM13_domain"/>
</dbReference>
<organism evidence="3 4">
    <name type="scientific">Chryseobacterium takakiae</name>
    <dbReference type="NCBI Taxonomy" id="1302685"/>
    <lineage>
        <taxon>Bacteria</taxon>
        <taxon>Pseudomonadati</taxon>
        <taxon>Bacteroidota</taxon>
        <taxon>Flavobacteriia</taxon>
        <taxon>Flavobacteriales</taxon>
        <taxon>Weeksellaceae</taxon>
        <taxon>Chryseobacterium group</taxon>
        <taxon>Chryseobacterium</taxon>
    </lineage>
</organism>
<dbReference type="AlphaFoldDB" id="A0A1M4Y3P9"/>
<keyword evidence="4" id="KW-1185">Reference proteome</keyword>
<name>A0A1M4Y3P9_9FLAO</name>
<evidence type="ECO:0000313" key="3">
    <source>
        <dbReference type="EMBL" id="SHF00371.1"/>
    </source>
</evidence>
<dbReference type="PROSITE" id="PS51549">
    <property type="entry name" value="DM13"/>
    <property type="match status" value="1"/>
</dbReference>
<proteinExistence type="predicted"/>
<sequence>MMKKLILILAAGLFLQSCVRENTSTEDLMEMAPENAKLISSGDFMKGPYGNNIGGKAEIYEKDGVYTLAFDKDFSVSNGPDLYVYLSTEQQPNNFISLGKLKSVNGGQVYTFATKPDLDTYKYAVVHCQQYNHLFSYALLQKK</sequence>
<dbReference type="OrthoDB" id="155521at2"/>
<accession>A0A1M4Y3P9</accession>
<feature type="signal peptide" evidence="1">
    <location>
        <begin position="1"/>
        <end position="19"/>
    </location>
</feature>
<dbReference type="Pfam" id="PF10517">
    <property type="entry name" value="DM13"/>
    <property type="match status" value="1"/>
</dbReference>
<dbReference type="PROSITE" id="PS51257">
    <property type="entry name" value="PROKAR_LIPOPROTEIN"/>
    <property type="match status" value="1"/>
</dbReference>
<feature type="chain" id="PRO_5009908401" evidence="1">
    <location>
        <begin position="20"/>
        <end position="143"/>
    </location>
</feature>
<dbReference type="EMBL" id="FQVO01000007">
    <property type="protein sequence ID" value="SHF00371.1"/>
    <property type="molecule type" value="Genomic_DNA"/>
</dbReference>
<evidence type="ECO:0000256" key="1">
    <source>
        <dbReference type="SAM" id="SignalP"/>
    </source>
</evidence>